<dbReference type="OrthoDB" id="2906425at2759"/>
<proteinExistence type="predicted"/>
<keyword evidence="2" id="KW-1185">Reference proteome</keyword>
<dbReference type="KEGG" id="trg:TRUGW13939_11676"/>
<dbReference type="AlphaFoldDB" id="A0A7H8RFK5"/>
<protein>
    <submittedName>
        <fullName evidence="1">Uncharacterized protein</fullName>
    </submittedName>
</protein>
<evidence type="ECO:0000313" key="2">
    <source>
        <dbReference type="Proteomes" id="UP000509510"/>
    </source>
</evidence>
<dbReference type="GeneID" id="55999153"/>
<name>A0A7H8RFK5_TALRU</name>
<dbReference type="EMBL" id="CP055903">
    <property type="protein sequence ID" value="QKX64501.1"/>
    <property type="molecule type" value="Genomic_DNA"/>
</dbReference>
<sequence length="292" mass="32751">MGDSTLVVSLLNDEAAQWNRDLMFKFEAALQQDPAADLMFMFSDSYQREHYNTQHHPLSDDPEVNLLSAIPKNYTRSITLATGPKVEPNKDKVCSETNDQPDFRDRLELVTSADIVFPLSESVTSLLSQYSGTPVGESRDPKKLLTASLKQFLWDSVKLWESHIRGIVVKCNNDIVAKVINGNTDHTEYTSLQYLAKEAPDIPVPRPHGLIALGPFRVIFMSYIIDMTLAQAWPNMSHENKLSIQSELDVIFYRLRTLRKNDGSVLGGVCGEGVKELNVDECALFKDITTTA</sequence>
<dbReference type="RefSeq" id="XP_035350674.1">
    <property type="nucleotide sequence ID" value="XM_035494781.1"/>
</dbReference>
<accession>A0A7H8RFK5</accession>
<dbReference type="Proteomes" id="UP000509510">
    <property type="component" value="Chromosome VI"/>
</dbReference>
<organism evidence="1 2">
    <name type="scientific">Talaromyces rugulosus</name>
    <name type="common">Penicillium rugulosum</name>
    <dbReference type="NCBI Taxonomy" id="121627"/>
    <lineage>
        <taxon>Eukaryota</taxon>
        <taxon>Fungi</taxon>
        <taxon>Dikarya</taxon>
        <taxon>Ascomycota</taxon>
        <taxon>Pezizomycotina</taxon>
        <taxon>Eurotiomycetes</taxon>
        <taxon>Eurotiomycetidae</taxon>
        <taxon>Eurotiales</taxon>
        <taxon>Trichocomaceae</taxon>
        <taxon>Talaromyces</taxon>
        <taxon>Talaromyces sect. Islandici</taxon>
    </lineage>
</organism>
<evidence type="ECO:0000313" key="1">
    <source>
        <dbReference type="EMBL" id="QKX64501.1"/>
    </source>
</evidence>
<reference evidence="2" key="1">
    <citation type="submission" date="2020-06" db="EMBL/GenBank/DDBJ databases">
        <title>A chromosome-scale genome assembly of Talaromyces rugulosus W13939.</title>
        <authorList>
            <person name="Wang B."/>
            <person name="Guo L."/>
            <person name="Ye K."/>
            <person name="Wang L."/>
        </authorList>
    </citation>
    <scope>NUCLEOTIDE SEQUENCE [LARGE SCALE GENOMIC DNA]</scope>
    <source>
        <strain evidence="2">W13939</strain>
    </source>
</reference>
<gene>
    <name evidence="1" type="ORF">TRUGW13939_11676</name>
</gene>